<evidence type="ECO:0000313" key="3">
    <source>
        <dbReference type="Proteomes" id="UP000219215"/>
    </source>
</evidence>
<dbReference type="Pfam" id="PF00882">
    <property type="entry name" value="Zn_dep_PLPC"/>
    <property type="match status" value="1"/>
</dbReference>
<name>A0A2C8FE64_9BACT</name>
<organism evidence="2 3">
    <name type="scientific">Pseudodesulfovibrio profundus</name>
    <dbReference type="NCBI Taxonomy" id="57320"/>
    <lineage>
        <taxon>Bacteria</taxon>
        <taxon>Pseudomonadati</taxon>
        <taxon>Thermodesulfobacteriota</taxon>
        <taxon>Desulfovibrionia</taxon>
        <taxon>Desulfovibrionales</taxon>
        <taxon>Desulfovibrionaceae</taxon>
    </lineage>
</organism>
<gene>
    <name evidence="2" type="ORF">DPRO_4026</name>
</gene>
<evidence type="ECO:0000313" key="2">
    <source>
        <dbReference type="EMBL" id="SOB60945.1"/>
    </source>
</evidence>
<reference evidence="3" key="1">
    <citation type="submission" date="2017-09" db="EMBL/GenBank/DDBJ databases">
        <authorList>
            <person name="Regsiter A."/>
            <person name="William W."/>
        </authorList>
    </citation>
    <scope>NUCLEOTIDE SEQUENCE [LARGE SCALE GENOMIC DNA]</scope>
    <source>
        <strain evidence="3">500-1</strain>
    </source>
</reference>
<dbReference type="AlphaFoldDB" id="A0A2C8FE64"/>
<dbReference type="Proteomes" id="UP000219215">
    <property type="component" value="Chromosome DPRO"/>
</dbReference>
<proteinExistence type="predicted"/>
<protein>
    <recommendedName>
        <fullName evidence="1">Phospholipase C/D domain-containing protein</fullName>
    </recommendedName>
</protein>
<dbReference type="KEGG" id="pprf:DPRO_4026"/>
<sequence>MPKELIHFTIAEKTAQRLEGSRFARPVSNQKEGLLLGSVFHDALFYAVLPGCRPLERLAHKLHGARGQDTFNLIRFQADHILSSANKDLACAILVGLVSHLYADSVMHPFVWHYTGDYYADNDKRKSLARQRHRALESLMDMVACPEKVRNKKYYLRTLIQQTPDIITNGLPIKRLAQETHTSPEEVTKGLEKSWQLYQTLQRLFPIPYLARLLFSLRKVTPDFFTELTMLFYCPQLLKQGDKLQESITFRHPVTRKEKMTTLSGLIDQAAIRAAELCLEIEDDVFSGRAINLSQTGPSMDSGLKRVSTAEMTTFSKTPYPDIS</sequence>
<feature type="domain" description="Phospholipase C/D" evidence="1">
    <location>
        <begin position="7"/>
        <end position="152"/>
    </location>
</feature>
<dbReference type="RefSeq" id="WP_097013604.1">
    <property type="nucleotide sequence ID" value="NZ_LT907975.1"/>
</dbReference>
<dbReference type="InterPro" id="IPR029002">
    <property type="entry name" value="PLPC/GPLD1"/>
</dbReference>
<evidence type="ECO:0000259" key="1">
    <source>
        <dbReference type="Pfam" id="PF00882"/>
    </source>
</evidence>
<dbReference type="OrthoDB" id="9810528at2"/>
<keyword evidence="3" id="KW-1185">Reference proteome</keyword>
<accession>A0A2C8FE64</accession>
<dbReference type="EMBL" id="LT907975">
    <property type="protein sequence ID" value="SOB60945.1"/>
    <property type="molecule type" value="Genomic_DNA"/>
</dbReference>